<dbReference type="PANTHER" id="PTHR43798:SF31">
    <property type="entry name" value="AB HYDROLASE SUPERFAMILY PROTEIN YCLE"/>
    <property type="match status" value="1"/>
</dbReference>
<dbReference type="PANTHER" id="PTHR43798">
    <property type="entry name" value="MONOACYLGLYCEROL LIPASE"/>
    <property type="match status" value="1"/>
</dbReference>
<proteinExistence type="predicted"/>
<dbReference type="RefSeq" id="WP_071927885.1">
    <property type="nucleotide sequence ID" value="NZ_CP018082.1"/>
</dbReference>
<dbReference type="PRINTS" id="PR00111">
    <property type="entry name" value="ABHYDROLASE"/>
</dbReference>
<evidence type="ECO:0000259" key="2">
    <source>
        <dbReference type="Pfam" id="PF00561"/>
    </source>
</evidence>
<dbReference type="GO" id="GO:0016787">
    <property type="term" value="F:hydrolase activity"/>
    <property type="evidence" value="ECO:0007669"/>
    <property type="project" value="UniProtKB-KW"/>
</dbReference>
<dbReference type="Pfam" id="PF00561">
    <property type="entry name" value="Abhydrolase_1"/>
    <property type="match status" value="1"/>
</dbReference>
<dbReference type="GO" id="GO:0016020">
    <property type="term" value="C:membrane"/>
    <property type="evidence" value="ECO:0007669"/>
    <property type="project" value="TreeGrafter"/>
</dbReference>
<evidence type="ECO:0000256" key="1">
    <source>
        <dbReference type="ARBA" id="ARBA00022801"/>
    </source>
</evidence>
<evidence type="ECO:0000313" key="4">
    <source>
        <dbReference type="Proteomes" id="UP000183810"/>
    </source>
</evidence>
<keyword evidence="1" id="KW-0378">Hydrolase</keyword>
<dbReference type="InterPro" id="IPR029058">
    <property type="entry name" value="AB_hydrolase_fold"/>
</dbReference>
<accession>A0A1J0VRX5</accession>
<protein>
    <recommendedName>
        <fullName evidence="2">AB hydrolase-1 domain-containing protein</fullName>
    </recommendedName>
</protein>
<gene>
    <name evidence="3" type="ORF">BOX37_12910</name>
</gene>
<dbReference type="InterPro" id="IPR050266">
    <property type="entry name" value="AB_hydrolase_sf"/>
</dbReference>
<organism evidence="3 4">
    <name type="scientific">Nocardia mangyaensis</name>
    <dbReference type="NCBI Taxonomy" id="2213200"/>
    <lineage>
        <taxon>Bacteria</taxon>
        <taxon>Bacillati</taxon>
        <taxon>Actinomycetota</taxon>
        <taxon>Actinomycetes</taxon>
        <taxon>Mycobacteriales</taxon>
        <taxon>Nocardiaceae</taxon>
        <taxon>Nocardia</taxon>
    </lineage>
</organism>
<dbReference type="KEGG" id="nsl:BOX37_12910"/>
<dbReference type="OrthoDB" id="9802489at2"/>
<dbReference type="Gene3D" id="3.40.50.1820">
    <property type="entry name" value="alpha/beta hydrolase"/>
    <property type="match status" value="1"/>
</dbReference>
<keyword evidence="4" id="KW-1185">Reference proteome</keyword>
<dbReference type="AlphaFoldDB" id="A0A1J0VRX5"/>
<feature type="domain" description="AB hydrolase-1" evidence="2">
    <location>
        <begin position="21"/>
        <end position="241"/>
    </location>
</feature>
<dbReference type="SUPFAM" id="SSF53474">
    <property type="entry name" value="alpha/beta-Hydrolases"/>
    <property type="match status" value="1"/>
</dbReference>
<dbReference type="Proteomes" id="UP000183810">
    <property type="component" value="Chromosome"/>
</dbReference>
<name>A0A1J0VRX5_9NOCA</name>
<dbReference type="InterPro" id="IPR000073">
    <property type="entry name" value="AB_hydrolase_1"/>
</dbReference>
<evidence type="ECO:0000313" key="3">
    <source>
        <dbReference type="EMBL" id="APE34703.1"/>
    </source>
</evidence>
<reference evidence="3" key="1">
    <citation type="submission" date="2016-11" db="EMBL/GenBank/DDBJ databases">
        <authorList>
            <person name="Jaros S."/>
            <person name="Januszkiewicz K."/>
            <person name="Wedrychowicz H."/>
        </authorList>
    </citation>
    <scope>NUCLEOTIDE SEQUENCE [LARGE SCALE GENOMIC DNA]</scope>
    <source>
        <strain evidence="3">Y48</strain>
    </source>
</reference>
<sequence length="258" mass="28348">MPYADVNGQHIYYEDTGGDGPAVLLMHAFATDHDLLVPQVEALRDEFRCVVMDARGFGLTPLTGPYTYWDHADDALALMEHLGAARAFYGGVSQGGFVAMRAALRAPERVIGIAMIGTPVDPEPEPIRKEFGAMFAEWAANGPTKAHMQMMADVMFPPDYDWSLWEAKWRDWSQEAIPVQVDELLARDSMAPLLGNITVPSIVINGEYDGIEAAKGMAEGLANCEALVTIYRGYHAVNLTHSDLVSGPLLGFLRRHSR</sequence>
<dbReference type="EMBL" id="CP018082">
    <property type="protein sequence ID" value="APE34703.1"/>
    <property type="molecule type" value="Genomic_DNA"/>
</dbReference>